<evidence type="ECO:0000256" key="1">
    <source>
        <dbReference type="SAM" id="MobiDB-lite"/>
    </source>
</evidence>
<dbReference type="WBParaSite" id="MBELARI_LOCUS1066">
    <property type="protein sequence ID" value="MBELARI_LOCUS1066"/>
    <property type="gene ID" value="MBELARI_LOCUS1066"/>
</dbReference>
<name>A0AAF3E9R1_9BILA</name>
<evidence type="ECO:0000313" key="3">
    <source>
        <dbReference type="WBParaSite" id="MBELARI_LOCUS1066"/>
    </source>
</evidence>
<protein>
    <submittedName>
        <fullName evidence="3">Uncharacterized protein</fullName>
    </submittedName>
</protein>
<feature type="region of interest" description="Disordered" evidence="1">
    <location>
        <begin position="279"/>
        <end position="317"/>
    </location>
</feature>
<reference evidence="3" key="1">
    <citation type="submission" date="2024-02" db="UniProtKB">
        <authorList>
            <consortium name="WormBaseParasite"/>
        </authorList>
    </citation>
    <scope>IDENTIFICATION</scope>
</reference>
<organism evidence="2 3">
    <name type="scientific">Mesorhabditis belari</name>
    <dbReference type="NCBI Taxonomy" id="2138241"/>
    <lineage>
        <taxon>Eukaryota</taxon>
        <taxon>Metazoa</taxon>
        <taxon>Ecdysozoa</taxon>
        <taxon>Nematoda</taxon>
        <taxon>Chromadorea</taxon>
        <taxon>Rhabditida</taxon>
        <taxon>Rhabditina</taxon>
        <taxon>Rhabditomorpha</taxon>
        <taxon>Rhabditoidea</taxon>
        <taxon>Rhabditidae</taxon>
        <taxon>Mesorhabditinae</taxon>
        <taxon>Mesorhabditis</taxon>
    </lineage>
</organism>
<keyword evidence="2" id="KW-1185">Reference proteome</keyword>
<dbReference type="AlphaFoldDB" id="A0AAF3E9R1"/>
<proteinExistence type="predicted"/>
<feature type="compositionally biased region" description="Basic and acidic residues" evidence="1">
    <location>
        <begin position="308"/>
        <end position="317"/>
    </location>
</feature>
<accession>A0AAF3E9R1</accession>
<sequence length="317" mass="36024">MPIVWDNICLGITNPTTNKTRYIININLNMARQMRQPQHTSLEPKAQRRLVSQGASERFVLPPTMFVARDRTLSPAAAPVRRNKHDTEATPERIRRMACLYLSLHFISSLCKQPSAWNLVPRCFFDAFAMQYDAQNRRRIQGRVRKLELAKKVGKLRRKVGSGNRSHIPSPFAGARLRYARLVAHLDHSPLINSLVGWKSLCQLAQVLCEPLRIIIANAKISGEDKHEACKPLIDKLMADDDFWRIIETWHNSEGLPLVNILQTQLNLMNDGLAKAWKDGLEENDEDDLDGEGLDDDDEDDSGEEAETDHQGDSEEI</sequence>
<feature type="compositionally biased region" description="Acidic residues" evidence="1">
    <location>
        <begin position="282"/>
        <end position="307"/>
    </location>
</feature>
<dbReference type="Proteomes" id="UP000887575">
    <property type="component" value="Unassembled WGS sequence"/>
</dbReference>
<evidence type="ECO:0000313" key="2">
    <source>
        <dbReference type="Proteomes" id="UP000887575"/>
    </source>
</evidence>